<evidence type="ECO:0000313" key="3">
    <source>
        <dbReference type="Proteomes" id="UP000014184"/>
    </source>
</evidence>
<feature type="chain" id="PRO_5040473109" evidence="1">
    <location>
        <begin position="30"/>
        <end position="197"/>
    </location>
</feature>
<gene>
    <name evidence="2" type="ORF">TM51_15216</name>
</gene>
<organism evidence="2 3">
    <name type="scientific">Thermobifida fusca TM51</name>
    <dbReference type="NCBI Taxonomy" id="1169414"/>
    <lineage>
        <taxon>Bacteria</taxon>
        <taxon>Bacillati</taxon>
        <taxon>Actinomycetota</taxon>
        <taxon>Actinomycetes</taxon>
        <taxon>Streptosporangiales</taxon>
        <taxon>Nocardiopsidaceae</taxon>
        <taxon>Thermobifida</taxon>
    </lineage>
</organism>
<dbReference type="EMBL" id="AOSG01000087">
    <property type="protein sequence ID" value="EOR69911.1"/>
    <property type="molecule type" value="Genomic_DNA"/>
</dbReference>
<protein>
    <submittedName>
        <fullName evidence="2">Uncharacterized protein</fullName>
    </submittedName>
</protein>
<feature type="signal peptide" evidence="1">
    <location>
        <begin position="1"/>
        <end position="29"/>
    </location>
</feature>
<name>A0A9P2T6N4_THEFU</name>
<accession>A0A9P2T6N4</accession>
<reference evidence="2 3" key="1">
    <citation type="journal article" date="2013" name="Genome Announc.">
        <title>Draft Genome Sequence of the Lignocellulose Decomposer Thermobifida fusca Strain TM51.</title>
        <authorList>
            <person name="Toth A."/>
            <person name="Barna T."/>
            <person name="Nagy I."/>
            <person name="Horvath B."/>
            <person name="Nagy I."/>
            <person name="Tancsics A."/>
            <person name="Kriszt B."/>
            <person name="Baka E."/>
            <person name="Fekete C."/>
            <person name="Kukolya J."/>
        </authorList>
    </citation>
    <scope>NUCLEOTIDE SEQUENCE [LARGE SCALE GENOMIC DNA]</scope>
    <source>
        <strain evidence="2 3">TM51</strain>
    </source>
</reference>
<evidence type="ECO:0000256" key="1">
    <source>
        <dbReference type="SAM" id="SignalP"/>
    </source>
</evidence>
<sequence>MRLRKPVLVAAAAAATTAAVWGVLMTTHAAFTARTATGPLAVAAGRLDVELTTSRTGQNPIRVDLSEVGPDRMWPPDGALTVSLRNTGTLDGVISALETVEVVDDSPAGSAELSRALEIAVSTNPAQNWHDPALTWERVAGDAAPSGRVVASELGSLPVGEMRAFHVKLRFVGEDDAASYAGATTSFRLAATVSQAL</sequence>
<proteinExistence type="predicted"/>
<keyword evidence="3" id="KW-1185">Reference proteome</keyword>
<dbReference type="Proteomes" id="UP000014184">
    <property type="component" value="Unassembled WGS sequence"/>
</dbReference>
<dbReference type="AlphaFoldDB" id="A0A9P2T6N4"/>
<comment type="caution">
    <text evidence="2">The sequence shown here is derived from an EMBL/GenBank/DDBJ whole genome shotgun (WGS) entry which is preliminary data.</text>
</comment>
<evidence type="ECO:0000313" key="2">
    <source>
        <dbReference type="EMBL" id="EOR69911.1"/>
    </source>
</evidence>
<keyword evidence="1" id="KW-0732">Signal</keyword>